<name>A0A319B5M6_ASPVC</name>
<dbReference type="RefSeq" id="XP_025560995.1">
    <property type="nucleotide sequence ID" value="XM_025712708.1"/>
</dbReference>
<dbReference type="Proteomes" id="UP000248405">
    <property type="component" value="Unassembled WGS sequence"/>
</dbReference>
<evidence type="ECO:0000313" key="1">
    <source>
        <dbReference type="EMBL" id="PYH67201.1"/>
    </source>
</evidence>
<keyword evidence="2" id="KW-1185">Reference proteome</keyword>
<reference evidence="1" key="1">
    <citation type="submission" date="2016-12" db="EMBL/GenBank/DDBJ databases">
        <title>The genomes of Aspergillus section Nigri reveals drivers in fungal speciation.</title>
        <authorList>
            <consortium name="DOE Joint Genome Institute"/>
            <person name="Vesth T.C."/>
            <person name="Nybo J."/>
            <person name="Theobald S."/>
            <person name="Brandl J."/>
            <person name="Frisvad J.C."/>
            <person name="Nielsen K.F."/>
            <person name="Lyhne E.K."/>
            <person name="Kogle M.E."/>
            <person name="Kuo A."/>
            <person name="Riley R."/>
            <person name="Clum A."/>
            <person name="Nolan M."/>
            <person name="Lipzen A."/>
            <person name="Salamov A."/>
            <person name="Henrissat B."/>
            <person name="Wiebenga A."/>
            <person name="De Vries R.P."/>
            <person name="Grigoriev I.V."/>
            <person name="Mortensen U.H."/>
            <person name="Andersen M.R."/>
            <person name="Baker S.E."/>
        </authorList>
    </citation>
    <scope>NUCLEOTIDE SEQUENCE [LARGE SCALE GENOMIC DNA]</scope>
    <source>
        <strain evidence="1">CBS 113365</strain>
    </source>
</reference>
<organism evidence="1 2">
    <name type="scientific">Aspergillus vadensis (strain CBS 113365 / IMI 142717 / IBT 24658)</name>
    <dbReference type="NCBI Taxonomy" id="1448311"/>
    <lineage>
        <taxon>Eukaryota</taxon>
        <taxon>Fungi</taxon>
        <taxon>Dikarya</taxon>
        <taxon>Ascomycota</taxon>
        <taxon>Pezizomycotina</taxon>
        <taxon>Eurotiomycetes</taxon>
        <taxon>Eurotiomycetidae</taxon>
        <taxon>Eurotiales</taxon>
        <taxon>Aspergillaceae</taxon>
        <taxon>Aspergillus</taxon>
        <taxon>Aspergillus subgen. Circumdati</taxon>
    </lineage>
</organism>
<gene>
    <name evidence="1" type="ORF">BO88DRAFT_489474</name>
</gene>
<protein>
    <submittedName>
        <fullName evidence="1">Uncharacterized protein</fullName>
    </submittedName>
</protein>
<dbReference type="EMBL" id="KZ821631">
    <property type="protein sequence ID" value="PYH67201.1"/>
    <property type="molecule type" value="Genomic_DNA"/>
</dbReference>
<dbReference type="AlphaFoldDB" id="A0A319B5M6"/>
<proteinExistence type="predicted"/>
<sequence>MADMRRKYTTKRKLEYLEEAGETLLQFIDILRESESKRLKQFLYLIQICSTTPLLSDFGFLWSKREVALDVSAAAHARELCLLPARSVAALLRVHRDEWGIDRMVLLMIQWCSIGMFTLHGVAGLCQELKCLH</sequence>
<evidence type="ECO:0000313" key="2">
    <source>
        <dbReference type="Proteomes" id="UP000248405"/>
    </source>
</evidence>
<accession>A0A319B5M6</accession>
<dbReference type="GeneID" id="37217300"/>